<dbReference type="GO" id="GO:0016757">
    <property type="term" value="F:glycosyltransferase activity"/>
    <property type="evidence" value="ECO:0007669"/>
    <property type="project" value="InterPro"/>
</dbReference>
<proteinExistence type="predicted"/>
<accession>A0A3N9PW42</accession>
<keyword evidence="2" id="KW-0808">Transferase</keyword>
<dbReference type="PANTHER" id="PTHR12526:SF630">
    <property type="entry name" value="GLYCOSYLTRANSFERASE"/>
    <property type="match status" value="1"/>
</dbReference>
<keyword evidence="3" id="KW-1185">Reference proteome</keyword>
<evidence type="ECO:0000313" key="2">
    <source>
        <dbReference type="EMBL" id="RQW10642.1"/>
    </source>
</evidence>
<protein>
    <submittedName>
        <fullName evidence="2">Glycosyltransferase</fullName>
    </submittedName>
</protein>
<dbReference type="EMBL" id="RQPI01000008">
    <property type="protein sequence ID" value="RQW10642.1"/>
    <property type="molecule type" value="Genomic_DNA"/>
</dbReference>
<feature type="domain" description="Glycosyl transferase family 1" evidence="1">
    <location>
        <begin position="223"/>
        <end position="377"/>
    </location>
</feature>
<dbReference type="Pfam" id="PF00534">
    <property type="entry name" value="Glycos_transf_1"/>
    <property type="match status" value="1"/>
</dbReference>
<dbReference type="InterPro" id="IPR001296">
    <property type="entry name" value="Glyco_trans_1"/>
</dbReference>
<dbReference type="SUPFAM" id="SSF53756">
    <property type="entry name" value="UDP-Glycosyltransferase/glycogen phosphorylase"/>
    <property type="match status" value="1"/>
</dbReference>
<reference evidence="2 3" key="1">
    <citation type="submission" date="2018-11" db="EMBL/GenBank/DDBJ databases">
        <title>Genome sequence of strain 7197.</title>
        <authorList>
            <person name="Gao J."/>
            <person name="Sun J."/>
        </authorList>
    </citation>
    <scope>NUCLEOTIDE SEQUENCE [LARGE SCALE GENOMIC DNA]</scope>
    <source>
        <strain evidence="2 3">7197</strain>
    </source>
</reference>
<comment type="caution">
    <text evidence="2">The sequence shown here is derived from an EMBL/GenBank/DDBJ whole genome shotgun (WGS) entry which is preliminary data.</text>
</comment>
<dbReference type="AlphaFoldDB" id="A0A3N9PW42"/>
<name>A0A3N9PW42_9BACL</name>
<dbReference type="Gene3D" id="3.40.50.2000">
    <property type="entry name" value="Glycogen Phosphorylase B"/>
    <property type="match status" value="2"/>
</dbReference>
<dbReference type="CDD" id="cd03811">
    <property type="entry name" value="GT4_GT28_WabH-like"/>
    <property type="match status" value="1"/>
</dbReference>
<dbReference type="OrthoDB" id="9813638at2"/>
<dbReference type="RefSeq" id="WP_124696390.1">
    <property type="nucleotide sequence ID" value="NZ_JBHUFE010000010.1"/>
</dbReference>
<organism evidence="2 3">
    <name type="scientific">Paenibacillus rhizophilus</name>
    <dbReference type="NCBI Taxonomy" id="1850366"/>
    <lineage>
        <taxon>Bacteria</taxon>
        <taxon>Bacillati</taxon>
        <taxon>Bacillota</taxon>
        <taxon>Bacilli</taxon>
        <taxon>Bacillales</taxon>
        <taxon>Paenibacillaceae</taxon>
        <taxon>Paenibacillus</taxon>
    </lineage>
</organism>
<dbReference type="PANTHER" id="PTHR12526">
    <property type="entry name" value="GLYCOSYLTRANSFERASE"/>
    <property type="match status" value="1"/>
</dbReference>
<gene>
    <name evidence="2" type="ORF">EH198_15425</name>
</gene>
<evidence type="ECO:0000259" key="1">
    <source>
        <dbReference type="Pfam" id="PF00534"/>
    </source>
</evidence>
<dbReference type="Proteomes" id="UP000282529">
    <property type="component" value="Unassembled WGS sequence"/>
</dbReference>
<sequence length="400" mass="45903">MKKNILFVMPSLSAGGGEKSLVNLLSQIDFEKYAVDLFLFNHEGIFMEFLPKEVNVLPLPESFRLFNLPLARSVKELVLRQKLPLAYSRAMFAFKNATSQSRAVTEQYSWKYISRSVEPLEKRYDVAIGFLEKTSTYFCVDKVSAVKKIGWVHIDYDKLGMDPEFDKGYFQRLDHIVTVSEECADILGRRFPEQRHKIELIYNIISPRIIRQMADQAKGDVYGRSGNEIVILSIGRLHPQKGYELAIAACKLLVTQGYNIRWNIIGSGEEKAKLTRLIRENGLEKNFKLLGLMTNPYSYIKHADFYVQTSRFEGKSIAIDEAKILNKPILVTNFSTAKDQIRHEHNGLIASMNPEDIARGIMRLIEDPELRTRLSRNLSREKLGTEEEIDKLYKLVGEAQ</sequence>
<evidence type="ECO:0000313" key="3">
    <source>
        <dbReference type="Proteomes" id="UP000282529"/>
    </source>
</evidence>